<dbReference type="Pfam" id="PF19335">
    <property type="entry name" value="HMBD"/>
    <property type="match status" value="1"/>
</dbReference>
<feature type="domain" description="CusB-like three alpha-helical bundle" evidence="5">
    <location>
        <begin position="167"/>
        <end position="223"/>
    </location>
</feature>
<evidence type="ECO:0000313" key="10">
    <source>
        <dbReference type="Proteomes" id="UP000583101"/>
    </source>
</evidence>
<evidence type="ECO:0000256" key="2">
    <source>
        <dbReference type="ARBA" id="ARBA00022448"/>
    </source>
</evidence>
<sequence length="422" mass="45993">MKALLKRTTMKNNQIKYLLLAFTATIILAACKQKVPAKPETMDMVKKSNAYYTCSMHPQIHEDHPGDCPICSMKLIKVESTSNMDNMNIPSLRLTAIQVQLADIQTDTVREQNIGDQKTLTGTVTTDENKAEDISARIPGRIQRLFVKTIGEKIGVGQAIYSIYSEELLEAEREYLLASQQQKQLNNPDVDYAQLIDAAAHKLQLWGLSQSQIKTLASSGKVSAIVPILSKVNGTVSDIMVREGDYVTEGMPIMKTQGLNRLWVEAQLYANETGNYKENNIVKVSFPDLDDALIKGKVEFINPELSATSKVDLIRISIPNPQGLIRPGMQAYIAIGGGNSSSLAVPTSAVLTNGKGSIVYVKNTDGSFSPRMIKTGTGNQNYLPILSGLNSGDVVVINGAYLLNSEAIFKNGSGNTMAGMKM</sequence>
<evidence type="ECO:0000259" key="8">
    <source>
        <dbReference type="Pfam" id="PF25975"/>
    </source>
</evidence>
<reference evidence="9 10" key="1">
    <citation type="submission" date="2020-08" db="EMBL/GenBank/DDBJ databases">
        <title>Genomic Encyclopedia of Type Strains, Phase IV (KMG-IV): sequencing the most valuable type-strain genomes for metagenomic binning, comparative biology and taxonomic classification.</title>
        <authorList>
            <person name="Goeker M."/>
        </authorList>
    </citation>
    <scope>NUCLEOTIDE SEQUENCE [LARGE SCALE GENOMIC DNA]</scope>
    <source>
        <strain evidence="9 10">DSM 100995</strain>
    </source>
</reference>
<comment type="similarity">
    <text evidence="1">Belongs to the membrane fusion protein (MFP) (TC 8.A.1) family.</text>
</comment>
<evidence type="ECO:0000259" key="4">
    <source>
        <dbReference type="Pfam" id="PF19335"/>
    </source>
</evidence>
<proteinExistence type="inferred from homology"/>
<evidence type="ECO:0000256" key="3">
    <source>
        <dbReference type="SAM" id="SignalP"/>
    </source>
</evidence>
<feature type="chain" id="PRO_5047050518" evidence="3">
    <location>
        <begin position="30"/>
        <end position="422"/>
    </location>
</feature>
<evidence type="ECO:0000313" key="9">
    <source>
        <dbReference type="EMBL" id="MBB3971226.1"/>
    </source>
</evidence>
<name>A0ABR6IEN5_9SPHI</name>
<protein>
    <submittedName>
        <fullName evidence="9">Cu(I)/Ag(I) efflux system membrane fusion protein</fullName>
    </submittedName>
</protein>
<dbReference type="InterPro" id="IPR045800">
    <property type="entry name" value="HMBD"/>
</dbReference>
<gene>
    <name evidence="9" type="ORF">GGR35_003854</name>
</gene>
<dbReference type="InterPro" id="IPR058792">
    <property type="entry name" value="Beta-barrel_RND_2"/>
</dbReference>
<evidence type="ECO:0000259" key="5">
    <source>
        <dbReference type="Pfam" id="PF25869"/>
    </source>
</evidence>
<dbReference type="PANTHER" id="PTHR30097">
    <property type="entry name" value="CATION EFFLUX SYSTEM PROTEIN CUSB"/>
    <property type="match status" value="1"/>
</dbReference>
<feature type="domain" description="CzcB-like C-terminal circularly permuted SH3-like" evidence="8">
    <location>
        <begin position="343"/>
        <end position="403"/>
    </location>
</feature>
<evidence type="ECO:0000259" key="6">
    <source>
        <dbReference type="Pfam" id="PF25919"/>
    </source>
</evidence>
<keyword evidence="10" id="KW-1185">Reference proteome</keyword>
<evidence type="ECO:0000256" key="1">
    <source>
        <dbReference type="ARBA" id="ARBA00009477"/>
    </source>
</evidence>
<feature type="signal peptide" evidence="3">
    <location>
        <begin position="1"/>
        <end position="29"/>
    </location>
</feature>
<dbReference type="InterPro" id="IPR058790">
    <property type="entry name" value="BSH_CusB"/>
</dbReference>
<dbReference type="PANTHER" id="PTHR30097:SF15">
    <property type="entry name" value="CATION EFFLUX SYSTEM PROTEIN CUSB"/>
    <property type="match status" value="1"/>
</dbReference>
<dbReference type="Pfam" id="PF25919">
    <property type="entry name" value="BSH_CusB"/>
    <property type="match status" value="1"/>
</dbReference>
<dbReference type="RefSeq" id="WP_158285254.1">
    <property type="nucleotide sequence ID" value="NZ_JACIEG010000009.1"/>
</dbReference>
<dbReference type="PROSITE" id="PS51257">
    <property type="entry name" value="PROKAR_LIPOPROTEIN"/>
    <property type="match status" value="1"/>
</dbReference>
<dbReference type="InterPro" id="IPR006143">
    <property type="entry name" value="RND_pump_MFP"/>
</dbReference>
<feature type="domain" description="Heavy metal binding" evidence="4">
    <location>
        <begin position="51"/>
        <end position="78"/>
    </location>
</feature>
<keyword evidence="3" id="KW-0732">Signal</keyword>
<dbReference type="Gene3D" id="6.10.140.730">
    <property type="match status" value="1"/>
</dbReference>
<dbReference type="InterPro" id="IPR058649">
    <property type="entry name" value="CzcB_C"/>
</dbReference>
<comment type="caution">
    <text evidence="9">The sequence shown here is derived from an EMBL/GenBank/DDBJ whole genome shotgun (WGS) entry which is preliminary data.</text>
</comment>
<dbReference type="Gene3D" id="2.40.50.100">
    <property type="match status" value="1"/>
</dbReference>
<accession>A0ABR6IEN5</accession>
<dbReference type="Gene3D" id="2.40.420.20">
    <property type="match status" value="1"/>
</dbReference>
<feature type="domain" description="CusB-like barrel-sandwich hybrid" evidence="6">
    <location>
        <begin position="134"/>
        <end position="255"/>
    </location>
</feature>
<evidence type="ECO:0000259" key="7">
    <source>
        <dbReference type="Pfam" id="PF25954"/>
    </source>
</evidence>
<dbReference type="Pfam" id="PF25954">
    <property type="entry name" value="Beta-barrel_RND_2"/>
    <property type="match status" value="1"/>
</dbReference>
<dbReference type="Pfam" id="PF25975">
    <property type="entry name" value="CzcB_C"/>
    <property type="match status" value="1"/>
</dbReference>
<dbReference type="Proteomes" id="UP000583101">
    <property type="component" value="Unassembled WGS sequence"/>
</dbReference>
<keyword evidence="2" id="KW-0813">Transport</keyword>
<dbReference type="Pfam" id="PF25869">
    <property type="entry name" value="3HB_CusB"/>
    <property type="match status" value="1"/>
</dbReference>
<dbReference type="Gene3D" id="2.40.30.170">
    <property type="match status" value="1"/>
</dbReference>
<organism evidence="9 10">
    <name type="scientific">Mucilaginibacter phyllosphaerae</name>
    <dbReference type="NCBI Taxonomy" id="1812349"/>
    <lineage>
        <taxon>Bacteria</taxon>
        <taxon>Pseudomonadati</taxon>
        <taxon>Bacteroidota</taxon>
        <taxon>Sphingobacteriia</taxon>
        <taxon>Sphingobacteriales</taxon>
        <taxon>Sphingobacteriaceae</taxon>
        <taxon>Mucilaginibacter</taxon>
    </lineage>
</organism>
<feature type="domain" description="CusB-like beta-barrel" evidence="7">
    <location>
        <begin position="262"/>
        <end position="336"/>
    </location>
</feature>
<dbReference type="NCBIfam" id="TIGR01730">
    <property type="entry name" value="RND_mfp"/>
    <property type="match status" value="1"/>
</dbReference>
<dbReference type="InterPro" id="IPR051909">
    <property type="entry name" value="MFP_Cation_Efflux"/>
</dbReference>
<dbReference type="SUPFAM" id="SSF111369">
    <property type="entry name" value="HlyD-like secretion proteins"/>
    <property type="match status" value="1"/>
</dbReference>
<dbReference type="InterPro" id="IPR058791">
    <property type="entry name" value="3HB_CusB"/>
</dbReference>
<dbReference type="EMBL" id="JACIEG010000009">
    <property type="protein sequence ID" value="MBB3971226.1"/>
    <property type="molecule type" value="Genomic_DNA"/>
</dbReference>